<feature type="transmembrane region" description="Helical" evidence="1">
    <location>
        <begin position="181"/>
        <end position="200"/>
    </location>
</feature>
<name>A0AA39ZSA1_9PEZI</name>
<feature type="transmembrane region" description="Helical" evidence="1">
    <location>
        <begin position="113"/>
        <end position="137"/>
    </location>
</feature>
<protein>
    <submittedName>
        <fullName evidence="2">Uncharacterized protein</fullName>
    </submittedName>
</protein>
<sequence>MHPRLSGFLGLLAGIALVTVPVVEEYRKIDLHKTIPRTTALVPTFLGISLIHLIYLIFAPATARLRHKKIPVSFVALFVLAAFNIGIIIPFGLLESGRLQKKVPEKERLLELLLELSQFICILHTVVAEITTCWRLTSSWKVAWFQARHVVLFCAALQCLLHSVLIGVSTNQDVGQQVANIIWYPCFLSRVAIAFVFVAVSKIMIRSSHSPVDYWSIQCLVGIAPKRDIPAPVLHCGFRAQRDGSPPSEQV</sequence>
<gene>
    <name evidence="2" type="ORF">B0H67DRAFT_391006</name>
</gene>
<proteinExistence type="predicted"/>
<organism evidence="2 3">
    <name type="scientific">Lasiosphaeris hirsuta</name>
    <dbReference type="NCBI Taxonomy" id="260670"/>
    <lineage>
        <taxon>Eukaryota</taxon>
        <taxon>Fungi</taxon>
        <taxon>Dikarya</taxon>
        <taxon>Ascomycota</taxon>
        <taxon>Pezizomycotina</taxon>
        <taxon>Sordariomycetes</taxon>
        <taxon>Sordariomycetidae</taxon>
        <taxon>Sordariales</taxon>
        <taxon>Lasiosphaeriaceae</taxon>
        <taxon>Lasiosphaeris</taxon>
    </lineage>
</organism>
<dbReference type="EMBL" id="JAUKUA010000008">
    <property type="protein sequence ID" value="KAK0702702.1"/>
    <property type="molecule type" value="Genomic_DNA"/>
</dbReference>
<dbReference type="Proteomes" id="UP001172102">
    <property type="component" value="Unassembled WGS sequence"/>
</dbReference>
<comment type="caution">
    <text evidence="2">The sequence shown here is derived from an EMBL/GenBank/DDBJ whole genome shotgun (WGS) entry which is preliminary data.</text>
</comment>
<feature type="transmembrane region" description="Helical" evidence="1">
    <location>
        <begin position="70"/>
        <end position="93"/>
    </location>
</feature>
<evidence type="ECO:0000313" key="3">
    <source>
        <dbReference type="Proteomes" id="UP001172102"/>
    </source>
</evidence>
<accession>A0AA39ZSA1</accession>
<dbReference type="AlphaFoldDB" id="A0AA39ZSA1"/>
<keyword evidence="3" id="KW-1185">Reference proteome</keyword>
<feature type="transmembrane region" description="Helical" evidence="1">
    <location>
        <begin position="40"/>
        <end position="58"/>
    </location>
</feature>
<keyword evidence="1" id="KW-1133">Transmembrane helix</keyword>
<evidence type="ECO:0000256" key="1">
    <source>
        <dbReference type="SAM" id="Phobius"/>
    </source>
</evidence>
<feature type="transmembrane region" description="Helical" evidence="1">
    <location>
        <begin position="149"/>
        <end position="169"/>
    </location>
</feature>
<keyword evidence="1" id="KW-0812">Transmembrane</keyword>
<keyword evidence="1" id="KW-0472">Membrane</keyword>
<evidence type="ECO:0000313" key="2">
    <source>
        <dbReference type="EMBL" id="KAK0702702.1"/>
    </source>
</evidence>
<reference evidence="2" key="1">
    <citation type="submission" date="2023-06" db="EMBL/GenBank/DDBJ databases">
        <title>Genome-scale phylogeny and comparative genomics of the fungal order Sordariales.</title>
        <authorList>
            <consortium name="Lawrence Berkeley National Laboratory"/>
            <person name="Hensen N."/>
            <person name="Bonometti L."/>
            <person name="Westerberg I."/>
            <person name="Brannstrom I.O."/>
            <person name="Guillou S."/>
            <person name="Cros-Aarteil S."/>
            <person name="Calhoun S."/>
            <person name="Haridas S."/>
            <person name="Kuo A."/>
            <person name="Mondo S."/>
            <person name="Pangilinan J."/>
            <person name="Riley R."/>
            <person name="Labutti K."/>
            <person name="Andreopoulos B."/>
            <person name="Lipzen A."/>
            <person name="Chen C."/>
            <person name="Yanf M."/>
            <person name="Daum C."/>
            <person name="Ng V."/>
            <person name="Clum A."/>
            <person name="Steindorff A."/>
            <person name="Ohm R."/>
            <person name="Martin F."/>
            <person name="Silar P."/>
            <person name="Natvig D."/>
            <person name="Lalanne C."/>
            <person name="Gautier V."/>
            <person name="Ament-Velasquez S.L."/>
            <person name="Kruys A."/>
            <person name="Hutchinson M.I."/>
            <person name="Powell A.J."/>
            <person name="Barry K."/>
            <person name="Miller A.N."/>
            <person name="Grigoriev I.V."/>
            <person name="Debuchy R."/>
            <person name="Gladieux P."/>
            <person name="Thoren M.H."/>
            <person name="Johannesson H."/>
        </authorList>
    </citation>
    <scope>NUCLEOTIDE SEQUENCE</scope>
    <source>
        <strain evidence="2">SMH4607-1</strain>
    </source>
</reference>